<feature type="transmembrane region" description="Helical" evidence="6">
    <location>
        <begin position="54"/>
        <end position="75"/>
    </location>
</feature>
<feature type="domain" description="TraD/TraG TraM recognition site" evidence="7">
    <location>
        <begin position="550"/>
        <end position="642"/>
    </location>
</feature>
<feature type="transmembrane region" description="Helical" evidence="6">
    <location>
        <begin position="87"/>
        <end position="113"/>
    </location>
</feature>
<dbReference type="Pfam" id="PF12696">
    <property type="entry name" value="TraG-D_C"/>
    <property type="match status" value="1"/>
</dbReference>
<dbReference type="InterPro" id="IPR027417">
    <property type="entry name" value="P-loop_NTPase"/>
</dbReference>
<dbReference type="AlphaFoldDB" id="A0A9D1S9V0"/>
<dbReference type="InterPro" id="IPR051539">
    <property type="entry name" value="T4SS-coupling_protein"/>
</dbReference>
<dbReference type="EMBL" id="DVNH01000027">
    <property type="protein sequence ID" value="HIU51847.1"/>
    <property type="molecule type" value="Genomic_DNA"/>
</dbReference>
<keyword evidence="4 6" id="KW-1133">Transmembrane helix</keyword>
<dbReference type="PANTHER" id="PTHR37937:SF1">
    <property type="entry name" value="CONJUGATIVE TRANSFER: DNA TRANSPORT"/>
    <property type="match status" value="1"/>
</dbReference>
<reference evidence="8" key="1">
    <citation type="submission" date="2020-10" db="EMBL/GenBank/DDBJ databases">
        <authorList>
            <person name="Gilroy R."/>
        </authorList>
    </citation>
    <scope>NUCLEOTIDE SEQUENCE</scope>
    <source>
        <strain evidence="8">CHK195-15760</strain>
    </source>
</reference>
<feature type="transmembrane region" description="Helical" evidence="6">
    <location>
        <begin position="21"/>
        <end position="48"/>
    </location>
</feature>
<gene>
    <name evidence="8" type="ORF">IAB70_04415</name>
</gene>
<evidence type="ECO:0000256" key="6">
    <source>
        <dbReference type="SAM" id="Phobius"/>
    </source>
</evidence>
<accession>A0A9D1S9V0</accession>
<evidence type="ECO:0000256" key="2">
    <source>
        <dbReference type="ARBA" id="ARBA00022475"/>
    </source>
</evidence>
<keyword evidence="3 6" id="KW-0812">Transmembrane</keyword>
<protein>
    <submittedName>
        <fullName evidence="8">TraM recognition domain-containing protein</fullName>
    </submittedName>
</protein>
<dbReference type="Proteomes" id="UP000824093">
    <property type="component" value="Unassembled WGS sequence"/>
</dbReference>
<dbReference type="PANTHER" id="PTHR37937">
    <property type="entry name" value="CONJUGATIVE TRANSFER: DNA TRANSPORT"/>
    <property type="match status" value="1"/>
</dbReference>
<evidence type="ECO:0000313" key="8">
    <source>
        <dbReference type="EMBL" id="HIU51847.1"/>
    </source>
</evidence>
<name>A0A9D1S9V0_9FIRM</name>
<evidence type="ECO:0000256" key="1">
    <source>
        <dbReference type="ARBA" id="ARBA00004651"/>
    </source>
</evidence>
<evidence type="ECO:0000256" key="4">
    <source>
        <dbReference type="ARBA" id="ARBA00022989"/>
    </source>
</evidence>
<evidence type="ECO:0000256" key="3">
    <source>
        <dbReference type="ARBA" id="ARBA00022692"/>
    </source>
</evidence>
<evidence type="ECO:0000256" key="5">
    <source>
        <dbReference type="ARBA" id="ARBA00023136"/>
    </source>
</evidence>
<proteinExistence type="predicted"/>
<keyword evidence="5 6" id="KW-0472">Membrane</keyword>
<reference evidence="8" key="2">
    <citation type="journal article" date="2021" name="PeerJ">
        <title>Extensive microbial diversity within the chicken gut microbiome revealed by metagenomics and culture.</title>
        <authorList>
            <person name="Gilroy R."/>
            <person name="Ravi A."/>
            <person name="Getino M."/>
            <person name="Pursley I."/>
            <person name="Horton D.L."/>
            <person name="Alikhan N.F."/>
            <person name="Baker D."/>
            <person name="Gharbi K."/>
            <person name="Hall N."/>
            <person name="Watson M."/>
            <person name="Adriaenssens E.M."/>
            <person name="Foster-Nyarko E."/>
            <person name="Jarju S."/>
            <person name="Secka A."/>
            <person name="Antonio M."/>
            <person name="Oren A."/>
            <person name="Chaudhuri R.R."/>
            <person name="La Ragione R."/>
            <person name="Hildebrand F."/>
            <person name="Pallen M.J."/>
        </authorList>
    </citation>
    <scope>NUCLEOTIDE SEQUENCE</scope>
    <source>
        <strain evidence="8">CHK195-15760</strain>
    </source>
</reference>
<comment type="caution">
    <text evidence="8">The sequence shown here is derived from an EMBL/GenBank/DDBJ whole genome shotgun (WGS) entry which is preliminary data.</text>
</comment>
<evidence type="ECO:0000313" key="9">
    <source>
        <dbReference type="Proteomes" id="UP000824093"/>
    </source>
</evidence>
<dbReference type="Gene3D" id="3.40.50.300">
    <property type="entry name" value="P-loop containing nucleotide triphosphate hydrolases"/>
    <property type="match status" value="1"/>
</dbReference>
<dbReference type="SUPFAM" id="SSF52540">
    <property type="entry name" value="P-loop containing nucleoside triphosphate hydrolases"/>
    <property type="match status" value="1"/>
</dbReference>
<keyword evidence="2" id="KW-1003">Cell membrane</keyword>
<sequence length="774" mass="88580">MKYIDKFLKKLKTDRNTFLTYFLTLATLYILVDRIVELLFLFFTGISVSYWGPFAYTFALACPVFAFLFSGASSFANSDKAKLSFVYVYVITLYVLGISMIIQWTNELIWILLMSIPNYVDIVTTSSELIQPALTAIALYLPITTACGVFKFLYMKVNDTKDLKDSILDYKGLDLSPKIDGVGPYTCENIICIDKKQGKPVKVPEAKRFESMLVVGGSGTGKTTMVFEPMIARDIEKKYFFKELSKEMGFTALKTGIATLNAPYNNDYLNQNFTLTMLKPNENKLKLYKAYMKRLILDAKSDPIVYKNIGITAMSPDYESTSHMMNVADNFGIPYYLVDPNNPDSTGINPFVFDDPSKIAIAISSVLKGMYNTTHTDVEEAFRENVTAQAIENLSILLKVMYPKLNDGDLPNLADMLEMLTNFDLVEEMCRKMEYDEELSQKYRLQLAYFKKNFYHNGSGREDTEKYVYSAVTQLDNLLRIEGVRNILCNRNNNIDFDHVLANGDVVFVCTRRGDLGAAAHKAFGLFFIMLMQYSVLRRPGNEKNRIPHYMYIDEFPDFICKSTDSIFTLYRKYRVGTIISAQNLEQLGNKVHSQYRQTILSNCTTKMLFGGATPDDTEWWSKEFGNYRKWKFSNSYNTDKGSYDPKYNNIEWGWSQHFKPDKLHNMGFKNCAYRTKNAKGGVVVGPGKVNFLDSKYKEKQEVKQYNFAKFTSGISDEESSKVKKKKFNYKNVDFSDPNHAEEIDPIKTDTSDSNFLFNNDDAIIVDLKKGNTN</sequence>
<organism evidence="8 9">
    <name type="scientific">Candidatus Merdicola faecigallinarum</name>
    <dbReference type="NCBI Taxonomy" id="2840862"/>
    <lineage>
        <taxon>Bacteria</taxon>
        <taxon>Bacillati</taxon>
        <taxon>Bacillota</taxon>
        <taxon>Clostridia</taxon>
        <taxon>Candidatus Merdicola</taxon>
    </lineage>
</organism>
<dbReference type="GO" id="GO:0005886">
    <property type="term" value="C:plasma membrane"/>
    <property type="evidence" value="ECO:0007669"/>
    <property type="project" value="UniProtKB-SubCell"/>
</dbReference>
<comment type="subcellular location">
    <subcellularLocation>
        <location evidence="1">Cell membrane</location>
        <topology evidence="1">Multi-pass membrane protein</topology>
    </subcellularLocation>
</comment>
<dbReference type="CDD" id="cd01127">
    <property type="entry name" value="TrwB_TraG_TraD_VirD4"/>
    <property type="match status" value="1"/>
</dbReference>
<dbReference type="InterPro" id="IPR032689">
    <property type="entry name" value="TraG-D_C"/>
</dbReference>
<evidence type="ECO:0000259" key="7">
    <source>
        <dbReference type="Pfam" id="PF12696"/>
    </source>
</evidence>